<gene>
    <name evidence="1" type="ORF">PLEPLA_LOCUS41830</name>
</gene>
<name>A0A9N7VN57_PLEPL</name>
<keyword evidence="2" id="KW-1185">Reference proteome</keyword>
<sequence>MCLQHEYRHRQPTAICTSCLLHPVLPRTPPPSKRRRTKTTHSPLFLTPVSDQVLHVSSIRQPTFRSPLDSHSLSRTRFPDRWAEVSHSPVVMRTCSQPALLLATGPQKPGLGLQLKGMDARTLLIGYSIKGHGGPPLLWGPGL</sequence>
<evidence type="ECO:0000313" key="2">
    <source>
        <dbReference type="Proteomes" id="UP001153269"/>
    </source>
</evidence>
<protein>
    <submittedName>
        <fullName evidence="1">Uncharacterized protein</fullName>
    </submittedName>
</protein>
<proteinExistence type="predicted"/>
<accession>A0A9N7VN57</accession>
<organism evidence="1 2">
    <name type="scientific">Pleuronectes platessa</name>
    <name type="common">European plaice</name>
    <dbReference type="NCBI Taxonomy" id="8262"/>
    <lineage>
        <taxon>Eukaryota</taxon>
        <taxon>Metazoa</taxon>
        <taxon>Chordata</taxon>
        <taxon>Craniata</taxon>
        <taxon>Vertebrata</taxon>
        <taxon>Euteleostomi</taxon>
        <taxon>Actinopterygii</taxon>
        <taxon>Neopterygii</taxon>
        <taxon>Teleostei</taxon>
        <taxon>Neoteleostei</taxon>
        <taxon>Acanthomorphata</taxon>
        <taxon>Carangaria</taxon>
        <taxon>Pleuronectiformes</taxon>
        <taxon>Pleuronectoidei</taxon>
        <taxon>Pleuronectidae</taxon>
        <taxon>Pleuronectes</taxon>
    </lineage>
</organism>
<comment type="caution">
    <text evidence="1">The sequence shown here is derived from an EMBL/GenBank/DDBJ whole genome shotgun (WGS) entry which is preliminary data.</text>
</comment>
<dbReference type="AlphaFoldDB" id="A0A9N7VN57"/>
<dbReference type="Proteomes" id="UP001153269">
    <property type="component" value="Unassembled WGS sequence"/>
</dbReference>
<dbReference type="EMBL" id="CADEAL010004198">
    <property type="protein sequence ID" value="CAB1454068.1"/>
    <property type="molecule type" value="Genomic_DNA"/>
</dbReference>
<reference evidence="1" key="1">
    <citation type="submission" date="2020-03" db="EMBL/GenBank/DDBJ databases">
        <authorList>
            <person name="Weist P."/>
        </authorList>
    </citation>
    <scope>NUCLEOTIDE SEQUENCE</scope>
</reference>
<evidence type="ECO:0000313" key="1">
    <source>
        <dbReference type="EMBL" id="CAB1454068.1"/>
    </source>
</evidence>